<dbReference type="InterPro" id="IPR001584">
    <property type="entry name" value="Integrase_cat-core"/>
</dbReference>
<dbReference type="Gene3D" id="3.30.420.10">
    <property type="entry name" value="Ribonuclease H-like superfamily/Ribonuclease H"/>
    <property type="match status" value="1"/>
</dbReference>
<reference evidence="2" key="1">
    <citation type="journal article" date="1995" name="J. Bacteriol.">
        <title>Characterization of transposon Tn5469 from the cyanobacterium Fremyella diplosiphon.</title>
        <authorList>
            <person name="Kahn K."/>
            <person name="Schaefer M.R."/>
        </authorList>
    </citation>
    <scope>NUCLEOTIDE SEQUENCE</scope>
    <source>
        <strain evidence="2">Fd33</strain>
    </source>
</reference>
<dbReference type="GO" id="GO:0003676">
    <property type="term" value="F:nucleic acid binding"/>
    <property type="evidence" value="ECO:0007669"/>
    <property type="project" value="InterPro"/>
</dbReference>
<proteinExistence type="predicted"/>
<dbReference type="GO" id="GO:0015074">
    <property type="term" value="P:DNA integration"/>
    <property type="evidence" value="ECO:0007669"/>
    <property type="project" value="InterPro"/>
</dbReference>
<dbReference type="InterPro" id="IPR014833">
    <property type="entry name" value="TnsA_N"/>
</dbReference>
<feature type="domain" description="Integrase catalytic" evidence="1">
    <location>
        <begin position="507"/>
        <end position="699"/>
    </location>
</feature>
<sequence length="909" mass="104669">MLSDREFEDWCRRLCLPETTKELVQKIRNSEPVRKVGGGRKNVCGSYPSRKMGKTIQFESHKVELPAIVEYENDEDVLEYYDQPIRLSLSFHSLSGRCVVTSHTPDFWVMRRNSAGFEEWKASERLKILARKQPTRYQQSEEGRWHAPPAEMKVQAMGLYYYLRTDLEINWIAYQNYQFLQGYFNQENTVKKEVRKTVVECINANPGVTLKELLESTNTDWADDIYALIGTKQIYVDLKAVALNEPEKVHLFSSQEMASTYDLIIAQKTSARIASGQRIDVAIGSTLVWDGKSWCVIQIGDTKIALQSENELIGLTHANFDALIAQKEIIHIQPLSAKTTDIWEQIKCASSEDLAVANYRYKVIEPYLHGSPPINSSVPERTVRSWKSKYHQALNNYGWGYIGLLPNRGKKGNRVDRFSPDTWEFIDQIIEQHYENLKQRGKLATYGILVREWEKAGKTDPCPSRITFCKRINQREKVGQTRHRQGSRAAYQKSPFYHELTLSTPIHGSRPFEICHIDHTELDIELVCSRTGRPLGRPWATILIDAFSRRIFAIYLTFDPPSYRSCMMVLRICVQRFGRFPETLVMDNGVEFGSIYFETLLAAFSCTKKQRPSASPRFGSLIERFFGTSNTEFFYNLKGNTQITKQVRLVNKTNNPKVQAVWTLPELYEYFCKYAYVIYDSREHPALGMSPNAAFTKGVNQSGMRYGQKILDDENFKIFTLPSTAKGSAKVIPRLGIKINYIYYWSIDDSFLNPEVESTQVQVRYDPFDVGTAYAYVKGNWVRCISEYYSSLQGHSEKEIRLISIELRQQKNQYNQKIAIRAKELAQYLESAEAQEVLQTQRLHDLAATDLRDLIYKNGRKQTSSTLTQCPVDSDEAISTEEVSQTHQLNTSAIELGKIQAYSQEELWQ</sequence>
<dbReference type="PROSITE" id="PS50994">
    <property type="entry name" value="INTEGRASE"/>
    <property type="match status" value="1"/>
</dbReference>
<dbReference type="InterPro" id="IPR015378">
    <property type="entry name" value="Transposase-like_Mu_C"/>
</dbReference>
<dbReference type="InterPro" id="IPR014832">
    <property type="entry name" value="TnsA_C"/>
</dbReference>
<accession>Q47889</accession>
<protein>
    <submittedName>
        <fullName evidence="2">Transposase</fullName>
    </submittedName>
</protein>
<dbReference type="SUPFAM" id="SSF53098">
    <property type="entry name" value="Ribonuclease H-like"/>
    <property type="match status" value="1"/>
</dbReference>
<dbReference type="Pfam" id="PF09299">
    <property type="entry name" value="Mu-transpos_C"/>
    <property type="match status" value="1"/>
</dbReference>
<organism evidence="2">
    <name type="scientific">Fremyella diplosiphon Fd33</name>
    <dbReference type="NCBI Taxonomy" id="293451"/>
    <lineage>
        <taxon>Bacteria</taxon>
        <taxon>Bacillati</taxon>
        <taxon>Cyanobacteriota</taxon>
        <taxon>Cyanophyceae</taxon>
        <taxon>Nostocales</taxon>
        <taxon>Tolypothrichaceae</taxon>
        <taxon>Tolypothrix</taxon>
        <taxon>Tolypothrix sp. PCC 7601</taxon>
    </lineage>
</organism>
<dbReference type="Pfam" id="PF08722">
    <property type="entry name" value="Tn7_TnsA-like_N"/>
    <property type="match status" value="1"/>
</dbReference>
<dbReference type="InterPro" id="IPR012337">
    <property type="entry name" value="RNaseH-like_sf"/>
</dbReference>
<evidence type="ECO:0000259" key="1">
    <source>
        <dbReference type="PROSITE" id="PS50994"/>
    </source>
</evidence>
<evidence type="ECO:0000313" key="2">
    <source>
        <dbReference type="EMBL" id="AAA92002.1"/>
    </source>
</evidence>
<dbReference type="EMBL" id="U33002">
    <property type="protein sequence ID" value="AAA92002.1"/>
    <property type="molecule type" value="Genomic_DNA"/>
</dbReference>
<dbReference type="InterPro" id="IPR036397">
    <property type="entry name" value="RNaseH_sf"/>
</dbReference>
<dbReference type="AlphaFoldDB" id="Q47889"/>
<gene>
    <name evidence="2" type="primary">tnpA</name>
</gene>
<dbReference type="Pfam" id="PF08721">
    <property type="entry name" value="Tn7_Tnp_TnsA_C"/>
    <property type="match status" value="1"/>
</dbReference>
<name>Q47889_9CYAN</name>